<feature type="repeat" description="WD" evidence="5">
    <location>
        <begin position="8"/>
        <end position="49"/>
    </location>
</feature>
<dbReference type="PANTHER" id="PTHR44133:SF2">
    <property type="entry name" value="CLEAVAGE STIMULATION FACTOR SUBUNIT 1"/>
    <property type="match status" value="1"/>
</dbReference>
<dbReference type="PANTHER" id="PTHR44133">
    <property type="entry name" value="CLEAVAGE STIMULATION FACTOR SUBUNIT 1"/>
    <property type="match status" value="1"/>
</dbReference>
<sequence>NHPVIRTLYDHVDEVTCLAFHPTEQILASGSRDYTLKLFDYSKPTYRYKVEVNRASKVV</sequence>
<dbReference type="InterPro" id="IPR036322">
    <property type="entry name" value="WD40_repeat_dom_sf"/>
</dbReference>
<keyword evidence="5" id="KW-0853">WD repeat</keyword>
<proteinExistence type="predicted"/>
<keyword evidence="3" id="KW-0539">Nucleus</keyword>
<feature type="non-terminal residue" evidence="6">
    <location>
        <position position="1"/>
    </location>
</feature>
<comment type="caution">
    <text evidence="6">The sequence shown here is derived from an EMBL/GenBank/DDBJ whole genome shotgun (WGS) entry which is preliminary data.</text>
</comment>
<evidence type="ECO:0000256" key="5">
    <source>
        <dbReference type="PROSITE-ProRule" id="PRU00221"/>
    </source>
</evidence>
<dbReference type="EMBL" id="JAMKFB020000011">
    <property type="protein sequence ID" value="KAL0181063.1"/>
    <property type="molecule type" value="Genomic_DNA"/>
</dbReference>
<evidence type="ECO:0000256" key="2">
    <source>
        <dbReference type="ARBA" id="ARBA00022664"/>
    </source>
</evidence>
<name>A0ABD0Q460_CIRMR</name>
<dbReference type="PROSITE" id="PS50082">
    <property type="entry name" value="WD_REPEATS_2"/>
    <property type="match status" value="1"/>
</dbReference>
<organism evidence="6 7">
    <name type="scientific">Cirrhinus mrigala</name>
    <name type="common">Mrigala</name>
    <dbReference type="NCBI Taxonomy" id="683832"/>
    <lineage>
        <taxon>Eukaryota</taxon>
        <taxon>Metazoa</taxon>
        <taxon>Chordata</taxon>
        <taxon>Craniata</taxon>
        <taxon>Vertebrata</taxon>
        <taxon>Euteleostomi</taxon>
        <taxon>Actinopterygii</taxon>
        <taxon>Neopterygii</taxon>
        <taxon>Teleostei</taxon>
        <taxon>Ostariophysi</taxon>
        <taxon>Cypriniformes</taxon>
        <taxon>Cyprinidae</taxon>
        <taxon>Labeoninae</taxon>
        <taxon>Labeonini</taxon>
        <taxon>Cirrhinus</taxon>
    </lineage>
</organism>
<dbReference type="InterPro" id="IPR044633">
    <property type="entry name" value="CstF1-like"/>
</dbReference>
<dbReference type="InterPro" id="IPR015943">
    <property type="entry name" value="WD40/YVTN_repeat-like_dom_sf"/>
</dbReference>
<comment type="subcellular location">
    <subcellularLocation>
        <location evidence="1">Nucleus</location>
    </subcellularLocation>
</comment>
<dbReference type="Proteomes" id="UP001529510">
    <property type="component" value="Unassembled WGS sequence"/>
</dbReference>
<protein>
    <recommendedName>
        <fullName evidence="4">Cleavage stimulation factor 50 kDa subunit</fullName>
    </recommendedName>
</protein>
<dbReference type="AlphaFoldDB" id="A0ABD0Q460"/>
<dbReference type="Pfam" id="PF00400">
    <property type="entry name" value="WD40"/>
    <property type="match status" value="1"/>
</dbReference>
<dbReference type="GO" id="GO:0005634">
    <property type="term" value="C:nucleus"/>
    <property type="evidence" value="ECO:0007669"/>
    <property type="project" value="UniProtKB-SubCell"/>
</dbReference>
<evidence type="ECO:0000313" key="7">
    <source>
        <dbReference type="Proteomes" id="UP001529510"/>
    </source>
</evidence>
<dbReference type="PROSITE" id="PS50294">
    <property type="entry name" value="WD_REPEATS_REGION"/>
    <property type="match status" value="1"/>
</dbReference>
<evidence type="ECO:0000313" key="6">
    <source>
        <dbReference type="EMBL" id="KAL0181063.1"/>
    </source>
</evidence>
<dbReference type="InterPro" id="IPR001680">
    <property type="entry name" value="WD40_rpt"/>
</dbReference>
<dbReference type="SMART" id="SM00320">
    <property type="entry name" value="WD40"/>
    <property type="match status" value="1"/>
</dbReference>
<keyword evidence="7" id="KW-1185">Reference proteome</keyword>
<accession>A0ABD0Q460</accession>
<keyword evidence="2" id="KW-0507">mRNA processing</keyword>
<dbReference type="Gene3D" id="2.130.10.10">
    <property type="entry name" value="YVTN repeat-like/Quinoprotein amine dehydrogenase"/>
    <property type="match status" value="1"/>
</dbReference>
<dbReference type="GO" id="GO:0006397">
    <property type="term" value="P:mRNA processing"/>
    <property type="evidence" value="ECO:0007669"/>
    <property type="project" value="UniProtKB-KW"/>
</dbReference>
<evidence type="ECO:0000256" key="4">
    <source>
        <dbReference type="ARBA" id="ARBA00029851"/>
    </source>
</evidence>
<evidence type="ECO:0000256" key="1">
    <source>
        <dbReference type="ARBA" id="ARBA00004123"/>
    </source>
</evidence>
<reference evidence="6 7" key="1">
    <citation type="submission" date="2024-05" db="EMBL/GenBank/DDBJ databases">
        <title>Genome sequencing and assembly of Indian major carp, Cirrhinus mrigala (Hamilton, 1822).</title>
        <authorList>
            <person name="Mohindra V."/>
            <person name="Chowdhury L.M."/>
            <person name="Lal K."/>
            <person name="Jena J.K."/>
        </authorList>
    </citation>
    <scope>NUCLEOTIDE SEQUENCE [LARGE SCALE GENOMIC DNA]</scope>
    <source>
        <strain evidence="6">CM1030</strain>
        <tissue evidence="6">Blood</tissue>
    </source>
</reference>
<gene>
    <name evidence="6" type="ORF">M9458_023469</name>
</gene>
<evidence type="ECO:0000256" key="3">
    <source>
        <dbReference type="ARBA" id="ARBA00023242"/>
    </source>
</evidence>
<dbReference type="SUPFAM" id="SSF50978">
    <property type="entry name" value="WD40 repeat-like"/>
    <property type="match status" value="1"/>
</dbReference>